<dbReference type="STRING" id="158441.A0A226D3C9"/>
<name>A0A226D3C9_FOLCA</name>
<sequence>MDNSPEDFFVTLQSDLCKEYYSDNNPANFCNYLARPIDSLKNQYLVGVSEIFFSEADAVLLAPSSQLKFFNSSTDGEILAVQQSNSIISFPKTQDTLVNFYDAWGVDLDARQTQDPKITLTKEYSYTTLTELLGFSQTTFMPGTYTSPNVQSDEVFEKIPMSTLIKITFSKIITHKLFVKEPDEYSREILIENIALEFAAQNIKVYLPMIDDNFLTVNIMEKNMTISMGSTINELLGLDSNFVFRDQKTDLNFVSPDAKLFTSYKIIDQFCKGSDLVYNSCLDLTQIPPTDIGILSSEHYPIYPSYSVKSNDNPIEFVLSSSSFHYIDLKNSFLYIRAKIVNDSADPKNEITVCEAFFASLFSSCELEINNVPITTNSNLYSYKYFLETLLNYSEGAKSSYLLSEFWDLDEVKDQKKTTNALFDKRLLATTDKSFEIIGRISHSVTNQSKFLPPNTSVKITLRRSLPQFSLCGDVENLNFKARIEFEEVIYYVKKHAIHPKIIQNHQQLLKTKRFSYPYFHNEVNTFQIATGSLTIVSEALFAGTLPNFLVFGLVPAKQFAGDPKSSPFWFSSHKLKNATLTCDGDNISFKQIELDENNNNYLRAYTSLISVLPYNNDLSYGLNKRNYTKGRFLIALDLSATHETDRFRPVKHGMLKLELKFKENTTESLICICLGQFERIFQIGKDNTVYTDPSQM</sequence>
<proteinExistence type="predicted"/>
<accession>A0A226D3C9</accession>
<evidence type="ECO:0000313" key="2">
    <source>
        <dbReference type="Proteomes" id="UP000198287"/>
    </source>
</evidence>
<organism evidence="1 2">
    <name type="scientific">Folsomia candida</name>
    <name type="common">Springtail</name>
    <dbReference type="NCBI Taxonomy" id="158441"/>
    <lineage>
        <taxon>Eukaryota</taxon>
        <taxon>Metazoa</taxon>
        <taxon>Ecdysozoa</taxon>
        <taxon>Arthropoda</taxon>
        <taxon>Hexapoda</taxon>
        <taxon>Collembola</taxon>
        <taxon>Entomobryomorpha</taxon>
        <taxon>Isotomoidea</taxon>
        <taxon>Isotomidae</taxon>
        <taxon>Proisotominae</taxon>
        <taxon>Folsomia</taxon>
    </lineage>
</organism>
<dbReference type="AlphaFoldDB" id="A0A226D3C9"/>
<dbReference type="OrthoDB" id="6421510at2759"/>
<dbReference type="EMBL" id="LNIX01000035">
    <property type="protein sequence ID" value="OXA40065.1"/>
    <property type="molecule type" value="Genomic_DNA"/>
</dbReference>
<gene>
    <name evidence="1" type="ORF">Fcan01_25174</name>
</gene>
<dbReference type="Proteomes" id="UP000198287">
    <property type="component" value="Unassembled WGS sequence"/>
</dbReference>
<reference evidence="1 2" key="1">
    <citation type="submission" date="2015-12" db="EMBL/GenBank/DDBJ databases">
        <title>The genome of Folsomia candida.</title>
        <authorList>
            <person name="Faddeeva A."/>
            <person name="Derks M.F."/>
            <person name="Anvar Y."/>
            <person name="Smit S."/>
            <person name="Van Straalen N."/>
            <person name="Roelofs D."/>
        </authorList>
    </citation>
    <scope>NUCLEOTIDE SEQUENCE [LARGE SCALE GENOMIC DNA]</scope>
    <source>
        <strain evidence="1 2">VU population</strain>
        <tissue evidence="1">Whole body</tissue>
    </source>
</reference>
<protein>
    <submittedName>
        <fullName evidence="1">Uncharacterized protein</fullName>
    </submittedName>
</protein>
<comment type="caution">
    <text evidence="1">The sequence shown here is derived from an EMBL/GenBank/DDBJ whole genome shotgun (WGS) entry which is preliminary data.</text>
</comment>
<keyword evidence="2" id="KW-1185">Reference proteome</keyword>
<evidence type="ECO:0000313" key="1">
    <source>
        <dbReference type="EMBL" id="OXA40065.1"/>
    </source>
</evidence>